<proteinExistence type="predicted"/>
<dbReference type="Proteomes" id="UP001628124">
    <property type="component" value="Unassembled WGS sequence"/>
</dbReference>
<name>A0ABP9TVB9_9RICK</name>
<comment type="caution">
    <text evidence="1">The sequence shown here is derived from an EMBL/GenBank/DDBJ whole genome shotgun (WGS) entry which is preliminary data.</text>
</comment>
<protein>
    <submittedName>
        <fullName evidence="1">Uncharacterized protein</fullName>
    </submittedName>
</protein>
<evidence type="ECO:0000313" key="1">
    <source>
        <dbReference type="EMBL" id="GAA5252831.1"/>
    </source>
</evidence>
<organism evidence="1 2">
    <name type="scientific">Candidatus Rickettsia kedanie</name>
    <dbReference type="NCBI Taxonomy" id="3115352"/>
    <lineage>
        <taxon>Bacteria</taxon>
        <taxon>Pseudomonadati</taxon>
        <taxon>Pseudomonadota</taxon>
        <taxon>Alphaproteobacteria</taxon>
        <taxon>Rickettsiales</taxon>
        <taxon>Rickettsiaceae</taxon>
        <taxon>Rickettsieae</taxon>
        <taxon>Rickettsia</taxon>
        <taxon>spotted fever group</taxon>
    </lineage>
</organism>
<dbReference type="EMBL" id="BAABMM010000040">
    <property type="protein sequence ID" value="GAA5252831.1"/>
    <property type="molecule type" value="Genomic_DNA"/>
</dbReference>
<accession>A0ABP9TVB9</accession>
<gene>
    <name evidence="1" type="ORF">KNCP2_11190</name>
</gene>
<evidence type="ECO:0000313" key="2">
    <source>
        <dbReference type="Proteomes" id="UP001628124"/>
    </source>
</evidence>
<sequence>MPVSLYCLKEGKEDIIIAFDRDSISELTEKRENLWVKISTLNEKRAFVGLPPIINGDKL</sequence>
<reference evidence="1 2" key="1">
    <citation type="journal article" date="2024" name="Microbiol. Immunol.">
        <title>Discovery of a novel spotted fever group Rickettsia, 'Candidatus Rickettsia kedanie,' in unfed larval chigger mites, Leptotrombidium scutellare.</title>
        <authorList>
            <person name="Ogawa M."/>
            <person name="Matsutani M."/>
            <person name="Katayama T."/>
            <person name="Takada N."/>
            <person name="Noda S."/>
            <person name="Takahashi M."/>
            <person name="Kageyama D."/>
            <person name="Hanaoka N."/>
            <person name="Ebihara H."/>
        </authorList>
    </citation>
    <scope>NUCLEOTIDE SEQUENCE [LARGE SCALE GENOMIC DNA]</scope>
    <source>
        <strain evidence="1 2">KNCP2-13</strain>
    </source>
</reference>
<keyword evidence="2" id="KW-1185">Reference proteome</keyword>